<dbReference type="Pfam" id="PF02677">
    <property type="entry name" value="QueH"/>
    <property type="match status" value="1"/>
</dbReference>
<comment type="function">
    <text evidence="1 17">Catalyzes the conversion of epoxyqueuosine (oQ) to queuosine (Q), which is a hypermodified base found in the wobble positions of tRNA(Asp), tRNA(Asn), tRNA(His) and tRNA(Tyr).</text>
</comment>
<dbReference type="RefSeq" id="WP_062412650.1">
    <property type="nucleotide sequence ID" value="NZ_JAJCIO010000008.1"/>
</dbReference>
<evidence type="ECO:0000256" key="14">
    <source>
        <dbReference type="ARBA" id="ARBA00023284"/>
    </source>
</evidence>
<evidence type="ECO:0000313" key="19">
    <source>
        <dbReference type="Proteomes" id="UP001206692"/>
    </source>
</evidence>
<keyword evidence="9 17" id="KW-0671">Queuosine biosynthesis</keyword>
<dbReference type="PANTHER" id="PTHR36701">
    <property type="entry name" value="EPOXYQUEUOSINE REDUCTASE QUEH"/>
    <property type="match status" value="1"/>
</dbReference>
<organism evidence="18 19">
    <name type="scientific">Megasphaera massiliensis</name>
    <dbReference type="NCBI Taxonomy" id="1232428"/>
    <lineage>
        <taxon>Bacteria</taxon>
        <taxon>Bacillati</taxon>
        <taxon>Bacillota</taxon>
        <taxon>Negativicutes</taxon>
        <taxon>Veillonellales</taxon>
        <taxon>Veillonellaceae</taxon>
        <taxon>Megasphaera</taxon>
    </lineage>
</organism>
<feature type="binding site" evidence="17">
    <location>
        <position position="45"/>
    </location>
    <ligand>
        <name>[4Fe-4S] cluster</name>
        <dbReference type="ChEBI" id="CHEBI:49883"/>
    </ligand>
</feature>
<evidence type="ECO:0000256" key="4">
    <source>
        <dbReference type="ARBA" id="ARBA00012622"/>
    </source>
</evidence>
<gene>
    <name evidence="17" type="primary">queH</name>
    <name evidence="18" type="ORF">NE675_06150</name>
</gene>
<evidence type="ECO:0000256" key="15">
    <source>
        <dbReference type="ARBA" id="ARBA00031446"/>
    </source>
</evidence>
<dbReference type="PANTHER" id="PTHR36701:SF1">
    <property type="entry name" value="EPOXYQUEUOSINE REDUCTASE QUEH"/>
    <property type="match status" value="1"/>
</dbReference>
<evidence type="ECO:0000256" key="17">
    <source>
        <dbReference type="HAMAP-Rule" id="MF_02089"/>
    </source>
</evidence>
<name>A0ABT1SRY5_9FIRM</name>
<keyword evidence="10 17" id="KW-0560">Oxidoreductase</keyword>
<comment type="similarity">
    <text evidence="3 17">Belongs to the QueH family.</text>
</comment>
<evidence type="ECO:0000256" key="7">
    <source>
        <dbReference type="ARBA" id="ARBA00022694"/>
    </source>
</evidence>
<keyword evidence="12 17" id="KW-0411">Iron-sulfur</keyword>
<protein>
    <recommendedName>
        <fullName evidence="5 17">Epoxyqueuosine reductase QueH</fullName>
        <ecNumber evidence="4 17">1.17.99.6</ecNumber>
    </recommendedName>
    <alternativeName>
        <fullName evidence="15 17">Queuosine biosynthesis protein QueH</fullName>
    </alternativeName>
</protein>
<comment type="pathway">
    <text evidence="2 17">tRNA modification; tRNA-queuosine biosynthesis.</text>
</comment>
<evidence type="ECO:0000256" key="16">
    <source>
        <dbReference type="ARBA" id="ARBA00047415"/>
    </source>
</evidence>
<evidence type="ECO:0000313" key="18">
    <source>
        <dbReference type="EMBL" id="MCQ5342614.1"/>
    </source>
</evidence>
<dbReference type="EC" id="1.17.99.6" evidence="4 17"/>
<feature type="disulfide bond" description="Redox-active" evidence="17">
    <location>
        <begin position="210"/>
        <end position="212"/>
    </location>
</feature>
<feature type="binding site" evidence="17">
    <location>
        <position position="44"/>
    </location>
    <ligand>
        <name>[4Fe-4S] cluster</name>
        <dbReference type="ChEBI" id="CHEBI:49883"/>
    </ligand>
</feature>
<keyword evidence="19" id="KW-1185">Reference proteome</keyword>
<dbReference type="InterPro" id="IPR003828">
    <property type="entry name" value="QueH"/>
</dbReference>
<feature type="binding site" evidence="17">
    <location>
        <position position="131"/>
    </location>
    <ligand>
        <name>[4Fe-4S] cluster</name>
        <dbReference type="ChEBI" id="CHEBI:49883"/>
    </ligand>
</feature>
<keyword evidence="8 17" id="KW-0479">Metal-binding</keyword>
<evidence type="ECO:0000256" key="10">
    <source>
        <dbReference type="ARBA" id="ARBA00023002"/>
    </source>
</evidence>
<keyword evidence="13 17" id="KW-1015">Disulfide bond</keyword>
<keyword evidence="7 17" id="KW-0819">tRNA processing</keyword>
<keyword evidence="11 17" id="KW-0408">Iron</keyword>
<evidence type="ECO:0000256" key="3">
    <source>
        <dbReference type="ARBA" id="ARBA00008207"/>
    </source>
</evidence>
<evidence type="ECO:0000256" key="6">
    <source>
        <dbReference type="ARBA" id="ARBA00022485"/>
    </source>
</evidence>
<evidence type="ECO:0000256" key="2">
    <source>
        <dbReference type="ARBA" id="ARBA00004691"/>
    </source>
</evidence>
<evidence type="ECO:0000256" key="9">
    <source>
        <dbReference type="ARBA" id="ARBA00022785"/>
    </source>
</evidence>
<evidence type="ECO:0000256" key="8">
    <source>
        <dbReference type="ARBA" id="ARBA00022723"/>
    </source>
</evidence>
<reference evidence="18 19" key="1">
    <citation type="submission" date="2022-06" db="EMBL/GenBank/DDBJ databases">
        <title>Isolation of gut microbiota from human fecal samples.</title>
        <authorList>
            <person name="Pamer E.G."/>
            <person name="Barat B."/>
            <person name="Waligurski E."/>
            <person name="Medina S."/>
            <person name="Paddock L."/>
            <person name="Mostad J."/>
        </authorList>
    </citation>
    <scope>NUCLEOTIDE SEQUENCE [LARGE SCALE GENOMIC DNA]</scope>
    <source>
        <strain evidence="18 19">DFI.1.1</strain>
    </source>
</reference>
<feature type="binding site" evidence="17">
    <location>
        <position position="128"/>
    </location>
    <ligand>
        <name>[4Fe-4S] cluster</name>
        <dbReference type="ChEBI" id="CHEBI:49883"/>
    </ligand>
</feature>
<evidence type="ECO:0000256" key="1">
    <source>
        <dbReference type="ARBA" id="ARBA00002268"/>
    </source>
</evidence>
<evidence type="ECO:0000256" key="5">
    <source>
        <dbReference type="ARBA" id="ARBA00016895"/>
    </source>
</evidence>
<comment type="caution">
    <text evidence="18">The sequence shown here is derived from an EMBL/GenBank/DDBJ whole genome shotgun (WGS) entry which is preliminary data.</text>
</comment>
<dbReference type="HAMAP" id="MF_02089">
    <property type="entry name" value="QueH"/>
    <property type="match status" value="1"/>
</dbReference>
<sequence length="241" mass="27772">MIDYHEILSRMNPNQRINYDTVYQLMAKRWQQDGVKPRILLHSCCGPCSTAVLDRLVEVADVTVYFFNPNIHPEAEYKRREWVQQQFIAEYNEKTGHDVHFLAAPYEPKDYFEAVKGLEDEPEGGARCRVCFEMRMKAAAEKMKELDYDYFTTTLTVSPHKNSQVINDVGREIEEAYGIAYLPTDFKKGNGFLTSTKMAEAYDLYRQPYCGCIFGARSQGLDLEAIGKEAEAFLADKEKNK</sequence>
<keyword evidence="14 17" id="KW-0676">Redox-active center</keyword>
<comment type="catalytic activity">
    <reaction evidence="16 17">
        <text>epoxyqueuosine(34) in tRNA + AH2 = queuosine(34) in tRNA + A + H2O</text>
        <dbReference type="Rhea" id="RHEA:32159"/>
        <dbReference type="Rhea" id="RHEA-COMP:18571"/>
        <dbReference type="Rhea" id="RHEA-COMP:18582"/>
        <dbReference type="ChEBI" id="CHEBI:13193"/>
        <dbReference type="ChEBI" id="CHEBI:15377"/>
        <dbReference type="ChEBI" id="CHEBI:17499"/>
        <dbReference type="ChEBI" id="CHEBI:194431"/>
        <dbReference type="ChEBI" id="CHEBI:194443"/>
        <dbReference type="EC" id="1.17.99.6"/>
    </reaction>
</comment>
<evidence type="ECO:0000256" key="13">
    <source>
        <dbReference type="ARBA" id="ARBA00023157"/>
    </source>
</evidence>
<proteinExistence type="inferred from homology"/>
<keyword evidence="6 17" id="KW-0004">4Fe-4S</keyword>
<evidence type="ECO:0000256" key="11">
    <source>
        <dbReference type="ARBA" id="ARBA00023004"/>
    </source>
</evidence>
<dbReference type="Proteomes" id="UP001206692">
    <property type="component" value="Unassembled WGS sequence"/>
</dbReference>
<accession>A0ABT1SRY5</accession>
<evidence type="ECO:0000256" key="12">
    <source>
        <dbReference type="ARBA" id="ARBA00023014"/>
    </source>
</evidence>
<dbReference type="EMBL" id="JANGEW010000010">
    <property type="protein sequence ID" value="MCQ5342614.1"/>
    <property type="molecule type" value="Genomic_DNA"/>
</dbReference>